<name>A0A931NCX6_9BURK</name>
<dbReference type="AlphaFoldDB" id="A0A931NCX6"/>
<dbReference type="InterPro" id="IPR037523">
    <property type="entry name" value="VOC_core"/>
</dbReference>
<dbReference type="Gene3D" id="3.30.720.120">
    <property type="match status" value="1"/>
</dbReference>
<dbReference type="Proteomes" id="UP000620139">
    <property type="component" value="Unassembled WGS sequence"/>
</dbReference>
<organism evidence="2 3">
    <name type="scientific">Inhella gelatinilytica</name>
    <dbReference type="NCBI Taxonomy" id="2795030"/>
    <lineage>
        <taxon>Bacteria</taxon>
        <taxon>Pseudomonadati</taxon>
        <taxon>Pseudomonadota</taxon>
        <taxon>Betaproteobacteria</taxon>
        <taxon>Burkholderiales</taxon>
        <taxon>Sphaerotilaceae</taxon>
        <taxon>Inhella</taxon>
    </lineage>
</organism>
<gene>
    <name evidence="2" type="ORF">I7X43_03985</name>
</gene>
<dbReference type="PROSITE" id="PS51819">
    <property type="entry name" value="VOC"/>
    <property type="match status" value="1"/>
</dbReference>
<feature type="domain" description="VOC" evidence="1">
    <location>
        <begin position="2"/>
        <end position="127"/>
    </location>
</feature>
<dbReference type="InterPro" id="IPR004360">
    <property type="entry name" value="Glyas_Fos-R_dOase_dom"/>
</dbReference>
<protein>
    <submittedName>
        <fullName evidence="2">Glyoxalase</fullName>
    </submittedName>
</protein>
<evidence type="ECO:0000313" key="3">
    <source>
        <dbReference type="Proteomes" id="UP000620139"/>
    </source>
</evidence>
<keyword evidence="3" id="KW-1185">Reference proteome</keyword>
<evidence type="ECO:0000313" key="2">
    <source>
        <dbReference type="EMBL" id="MBH9552004.1"/>
    </source>
</evidence>
<accession>A0A931NCX6</accession>
<dbReference type="Gene3D" id="3.30.720.110">
    <property type="match status" value="1"/>
</dbReference>
<dbReference type="RefSeq" id="WP_198099589.1">
    <property type="nucleotide sequence ID" value="NZ_JAEDAL010000001.1"/>
</dbReference>
<reference evidence="2" key="1">
    <citation type="submission" date="2020-12" db="EMBL/GenBank/DDBJ databases">
        <title>The genome sequence of Inhella sp. 4Y17.</title>
        <authorList>
            <person name="Liu Y."/>
        </authorList>
    </citation>
    <scope>NUCLEOTIDE SEQUENCE</scope>
    <source>
        <strain evidence="2">4Y10</strain>
    </source>
</reference>
<dbReference type="Pfam" id="PF00903">
    <property type="entry name" value="Glyoxalase"/>
    <property type="match status" value="1"/>
</dbReference>
<dbReference type="EMBL" id="JAEDAL010000001">
    <property type="protein sequence ID" value="MBH9552004.1"/>
    <property type="molecule type" value="Genomic_DNA"/>
</dbReference>
<evidence type="ECO:0000259" key="1">
    <source>
        <dbReference type="PROSITE" id="PS51819"/>
    </source>
</evidence>
<dbReference type="InterPro" id="IPR029068">
    <property type="entry name" value="Glyas_Bleomycin-R_OHBP_Dase"/>
</dbReference>
<sequence length="133" mass="14070">MAATHCILFVADPAAARDFYAAVLARPPRLDVPGMCEFDLPGGAVLGLMPEAGIRRLLGDALPDSAAARGACRSELYCLLDEDPAPWVERAVAAGARLLSPLSVRNWGHRAAYLLDPEGHLLALAQATTGRPK</sequence>
<comment type="caution">
    <text evidence="2">The sequence shown here is derived from an EMBL/GenBank/DDBJ whole genome shotgun (WGS) entry which is preliminary data.</text>
</comment>
<dbReference type="SUPFAM" id="SSF54593">
    <property type="entry name" value="Glyoxalase/Bleomycin resistance protein/Dihydroxybiphenyl dioxygenase"/>
    <property type="match status" value="1"/>
</dbReference>
<proteinExistence type="predicted"/>